<dbReference type="RefSeq" id="WP_394608437.1">
    <property type="nucleotide sequence ID" value="NZ_JBIHSJ010000004.1"/>
</dbReference>
<evidence type="ECO:0000256" key="2">
    <source>
        <dbReference type="ARBA" id="ARBA00005710"/>
    </source>
</evidence>
<evidence type="ECO:0000256" key="1">
    <source>
        <dbReference type="ARBA" id="ARBA00004571"/>
    </source>
</evidence>
<keyword evidence="14" id="KW-1185">Reference proteome</keyword>
<evidence type="ECO:0000256" key="4">
    <source>
        <dbReference type="ARBA" id="ARBA00022452"/>
    </source>
</evidence>
<dbReference type="PANTHER" id="PTHR30329:SF21">
    <property type="entry name" value="LIPOPROTEIN YIAD-RELATED"/>
    <property type="match status" value="1"/>
</dbReference>
<evidence type="ECO:0000256" key="11">
    <source>
        <dbReference type="SAM" id="SignalP"/>
    </source>
</evidence>
<keyword evidence="7" id="KW-0626">Porin</keyword>
<evidence type="ECO:0000256" key="10">
    <source>
        <dbReference type="PROSITE-ProRule" id="PRU00473"/>
    </source>
</evidence>
<dbReference type="InterPro" id="IPR006665">
    <property type="entry name" value="OmpA-like"/>
</dbReference>
<dbReference type="PROSITE" id="PS51123">
    <property type="entry name" value="OMPA_2"/>
    <property type="match status" value="1"/>
</dbReference>
<feature type="signal peptide" evidence="11">
    <location>
        <begin position="1"/>
        <end position="21"/>
    </location>
</feature>
<dbReference type="InterPro" id="IPR050330">
    <property type="entry name" value="Bact_OuterMem_StrucFunc"/>
</dbReference>
<keyword evidence="3" id="KW-0813">Transport</keyword>
<dbReference type="InterPro" id="IPR000498">
    <property type="entry name" value="OmpA-like_TM_dom"/>
</dbReference>
<feature type="chain" id="PRO_5047267380" evidence="11">
    <location>
        <begin position="22"/>
        <end position="345"/>
    </location>
</feature>
<dbReference type="PANTHER" id="PTHR30329">
    <property type="entry name" value="STATOR ELEMENT OF FLAGELLAR MOTOR COMPLEX"/>
    <property type="match status" value="1"/>
</dbReference>
<dbReference type="InterPro" id="IPR036737">
    <property type="entry name" value="OmpA-like_sf"/>
</dbReference>
<name>A0ABW7J052_9VIBR</name>
<dbReference type="InterPro" id="IPR006690">
    <property type="entry name" value="OMPA-like_CS"/>
</dbReference>
<sequence length="345" mass="38563">MKYKLLIFAIIVILGKSSLVAAQDNDQTTYTPLGDEFNHHFYLGARAGWANYKDACIGNELDCTEDTFGYGLYGGYQILPWFALETGMTDYGHPKARYSNDNVKVDLIGYELSGKFNLPLYYGLSAYTRLGASYLDLKKESTLDGKQSGNAWKAMAAAGLQYDINRNWSMRTEYQLIDGIGNSRVDQADLHFISLGLTYRFQSTPQVFIAEPIPEPTSTPEPQPEPPVYVTHQLSSRTLFSSNVSKLKDPRELDALIETIQSGAVENIYIIGHTDSTGSEQYNQRLSEKRAYSVAAYLIEQGIPEQLLNVTGAGELNPIASNKTASGREQNRRVEIKFEMTKEQL</sequence>
<evidence type="ECO:0000256" key="8">
    <source>
        <dbReference type="ARBA" id="ARBA00023136"/>
    </source>
</evidence>
<organism evidence="13 14">
    <name type="scientific">Vibrio rumoiensis</name>
    <dbReference type="NCBI Taxonomy" id="76258"/>
    <lineage>
        <taxon>Bacteria</taxon>
        <taxon>Pseudomonadati</taxon>
        <taxon>Pseudomonadota</taxon>
        <taxon>Gammaproteobacteria</taxon>
        <taxon>Vibrionales</taxon>
        <taxon>Vibrionaceae</taxon>
        <taxon>Vibrio</taxon>
    </lineage>
</organism>
<dbReference type="InterPro" id="IPR006664">
    <property type="entry name" value="OMP_bac"/>
</dbReference>
<keyword evidence="8 10" id="KW-0472">Membrane</keyword>
<keyword evidence="11" id="KW-0732">Signal</keyword>
<comment type="subcellular location">
    <subcellularLocation>
        <location evidence="1">Cell outer membrane</location>
        <topology evidence="1">Multi-pass membrane protein</topology>
    </subcellularLocation>
</comment>
<dbReference type="InterPro" id="IPR011250">
    <property type="entry name" value="OMP/PagP_B-barrel"/>
</dbReference>
<evidence type="ECO:0000313" key="14">
    <source>
        <dbReference type="Proteomes" id="UP001607151"/>
    </source>
</evidence>
<keyword evidence="4" id="KW-1134">Transmembrane beta strand</keyword>
<keyword evidence="6" id="KW-0406">Ion transport</keyword>
<evidence type="ECO:0000256" key="7">
    <source>
        <dbReference type="ARBA" id="ARBA00023114"/>
    </source>
</evidence>
<dbReference type="PROSITE" id="PS01068">
    <property type="entry name" value="OMPA_1"/>
    <property type="match status" value="1"/>
</dbReference>
<comment type="caution">
    <text evidence="13">The sequence shown here is derived from an EMBL/GenBank/DDBJ whole genome shotgun (WGS) entry which is preliminary data.</text>
</comment>
<evidence type="ECO:0000256" key="3">
    <source>
        <dbReference type="ARBA" id="ARBA00022448"/>
    </source>
</evidence>
<evidence type="ECO:0000256" key="9">
    <source>
        <dbReference type="ARBA" id="ARBA00023237"/>
    </source>
</evidence>
<feature type="domain" description="OmpA-like" evidence="12">
    <location>
        <begin position="230"/>
        <end position="342"/>
    </location>
</feature>
<accession>A0ABW7J052</accession>
<gene>
    <name evidence="13" type="ORF">ACGRQ9_15205</name>
</gene>
<comment type="similarity">
    <text evidence="2">Belongs to the outer membrane OOP (TC 1.B.6) superfamily. OmpA family.</text>
</comment>
<evidence type="ECO:0000256" key="5">
    <source>
        <dbReference type="ARBA" id="ARBA00022692"/>
    </source>
</evidence>
<dbReference type="Proteomes" id="UP001607151">
    <property type="component" value="Unassembled WGS sequence"/>
</dbReference>
<dbReference type="SUPFAM" id="SSF56925">
    <property type="entry name" value="OMPA-like"/>
    <property type="match status" value="1"/>
</dbReference>
<proteinExistence type="inferred from homology"/>
<protein>
    <submittedName>
        <fullName evidence="13">OmpA family protein</fullName>
    </submittedName>
</protein>
<dbReference type="Gene3D" id="2.40.160.20">
    <property type="match status" value="1"/>
</dbReference>
<evidence type="ECO:0000259" key="12">
    <source>
        <dbReference type="PROSITE" id="PS51123"/>
    </source>
</evidence>
<dbReference type="Gene3D" id="3.30.1330.60">
    <property type="entry name" value="OmpA-like domain"/>
    <property type="match status" value="1"/>
</dbReference>
<dbReference type="PRINTS" id="PR01023">
    <property type="entry name" value="NAFLGMOTY"/>
</dbReference>
<dbReference type="CDD" id="cd07185">
    <property type="entry name" value="OmpA_C-like"/>
    <property type="match status" value="1"/>
</dbReference>
<dbReference type="Pfam" id="PF01389">
    <property type="entry name" value="OmpA_membrane"/>
    <property type="match status" value="1"/>
</dbReference>
<dbReference type="PRINTS" id="PR01021">
    <property type="entry name" value="OMPADOMAIN"/>
</dbReference>
<evidence type="ECO:0000256" key="6">
    <source>
        <dbReference type="ARBA" id="ARBA00023065"/>
    </source>
</evidence>
<dbReference type="Pfam" id="PF00691">
    <property type="entry name" value="OmpA"/>
    <property type="match status" value="1"/>
</dbReference>
<dbReference type="EMBL" id="JBIHSN010000003">
    <property type="protein sequence ID" value="MFH0266793.1"/>
    <property type="molecule type" value="Genomic_DNA"/>
</dbReference>
<keyword evidence="5" id="KW-0812">Transmembrane</keyword>
<evidence type="ECO:0000313" key="13">
    <source>
        <dbReference type="EMBL" id="MFH0266793.1"/>
    </source>
</evidence>
<dbReference type="SUPFAM" id="SSF103088">
    <property type="entry name" value="OmpA-like"/>
    <property type="match status" value="1"/>
</dbReference>
<reference evidence="13 14" key="1">
    <citation type="submission" date="2024-10" db="EMBL/GenBank/DDBJ databases">
        <authorList>
            <person name="Yibar A."/>
            <person name="Saticioglu I.B."/>
            <person name="Duman M."/>
            <person name="Ajmi N."/>
            <person name="Gurler F."/>
            <person name="Ay H."/>
            <person name="Onuk E."/>
            <person name="Guler S."/>
            <person name="Romalde J.L."/>
        </authorList>
    </citation>
    <scope>NUCLEOTIDE SEQUENCE [LARGE SCALE GENOMIC DNA]</scope>
    <source>
        <strain evidence="13 14">14-MA-B</strain>
    </source>
</reference>
<keyword evidence="9" id="KW-0998">Cell outer membrane</keyword>